<accession>A0ABV1XSY6</accession>
<feature type="transmembrane region" description="Helical" evidence="7">
    <location>
        <begin position="306"/>
        <end position="328"/>
    </location>
</feature>
<dbReference type="Pfam" id="PF05977">
    <property type="entry name" value="MFS_3"/>
    <property type="match status" value="1"/>
</dbReference>
<dbReference type="PANTHER" id="PTHR23513:SF11">
    <property type="entry name" value="STAPHYLOFERRIN A TRANSPORTER"/>
    <property type="match status" value="1"/>
</dbReference>
<keyword evidence="10" id="KW-1185">Reference proteome</keyword>
<reference evidence="9 10" key="1">
    <citation type="submission" date="2024-06" db="EMBL/GenBank/DDBJ databases">
        <title>The Natural Products Discovery Center: Release of the First 8490 Sequenced Strains for Exploring Actinobacteria Biosynthetic Diversity.</title>
        <authorList>
            <person name="Kalkreuter E."/>
            <person name="Kautsar S.A."/>
            <person name="Yang D."/>
            <person name="Bader C.D."/>
            <person name="Teijaro C.N."/>
            <person name="Fluegel L."/>
            <person name="Davis C.M."/>
            <person name="Simpson J.R."/>
            <person name="Lauterbach L."/>
            <person name="Steele A.D."/>
            <person name="Gui C."/>
            <person name="Meng S."/>
            <person name="Li G."/>
            <person name="Viehrig K."/>
            <person name="Ye F."/>
            <person name="Su P."/>
            <person name="Kiefer A.F."/>
            <person name="Nichols A."/>
            <person name="Cepeda A.J."/>
            <person name="Yan W."/>
            <person name="Fan B."/>
            <person name="Jiang Y."/>
            <person name="Adhikari A."/>
            <person name="Zheng C.-J."/>
            <person name="Schuster L."/>
            <person name="Cowan T.M."/>
            <person name="Smanski M.J."/>
            <person name="Chevrette M.G."/>
            <person name="De Carvalho L.P.S."/>
            <person name="Shen B."/>
        </authorList>
    </citation>
    <scope>NUCLEOTIDE SEQUENCE [LARGE SCALE GENOMIC DNA]</scope>
    <source>
        <strain evidence="9 10">NPDC000155</strain>
    </source>
</reference>
<feature type="transmembrane region" description="Helical" evidence="7">
    <location>
        <begin position="75"/>
        <end position="95"/>
    </location>
</feature>
<keyword evidence="3" id="KW-1003">Cell membrane</keyword>
<sequence length="425" mass="44942">MFSSLKVRNYRLFFLGQVVSNTGTWMQRIAQDWLVLSLTGSATAVGITTALQFLPMLLFGLYGGVLVDRLPKRRTLLVTQTAMALTGLALAFLTLTGDVQVWHVYLAAFAVGLATVVDNPARQSFVSEMVGPEQLQNAVSLNSANFQSARLIGPAVAGLMITGVGTGWAFLANGLSFVAPLAGLLLMRSRELHVVQRAPRGKGQMREGLRYVAGRPELIWTIVLAGFVSTFGFNFPVYLSAFADDVFHAGAGSYSLFNTLMAVGSLAGALLAARRGTARMRALIGGALAFGAMEIVAAFAPSLWLFALLMAPIGMFGMTVNVTANSSIQMSTDPSMRGRVMALYMMVFMGGAPLGAPIAGWVTDAYGVRAGLAVGGAITATAAVVIALVLARVGGLRLSVGWNQGRPRARFVPREGREEELAAAA</sequence>
<keyword evidence="2" id="KW-0813">Transport</keyword>
<evidence type="ECO:0000256" key="7">
    <source>
        <dbReference type="SAM" id="Phobius"/>
    </source>
</evidence>
<organism evidence="9 10">
    <name type="scientific">Streptomyces lanatus</name>
    <dbReference type="NCBI Taxonomy" id="66900"/>
    <lineage>
        <taxon>Bacteria</taxon>
        <taxon>Bacillati</taxon>
        <taxon>Actinomycetota</taxon>
        <taxon>Actinomycetes</taxon>
        <taxon>Kitasatosporales</taxon>
        <taxon>Streptomycetaceae</taxon>
        <taxon>Streptomyces</taxon>
    </lineage>
</organism>
<protein>
    <submittedName>
        <fullName evidence="9">MFS transporter</fullName>
    </submittedName>
</protein>
<evidence type="ECO:0000256" key="5">
    <source>
        <dbReference type="ARBA" id="ARBA00022989"/>
    </source>
</evidence>
<feature type="transmembrane region" description="Helical" evidence="7">
    <location>
        <begin position="340"/>
        <end position="362"/>
    </location>
</feature>
<dbReference type="PROSITE" id="PS50850">
    <property type="entry name" value="MFS"/>
    <property type="match status" value="1"/>
</dbReference>
<feature type="transmembrane region" description="Helical" evidence="7">
    <location>
        <begin position="12"/>
        <end position="30"/>
    </location>
</feature>
<evidence type="ECO:0000313" key="9">
    <source>
        <dbReference type="EMBL" id="MER7374709.1"/>
    </source>
</evidence>
<feature type="transmembrane region" description="Helical" evidence="7">
    <location>
        <begin position="167"/>
        <end position="187"/>
    </location>
</feature>
<feature type="transmembrane region" description="Helical" evidence="7">
    <location>
        <begin position="280"/>
        <end position="300"/>
    </location>
</feature>
<dbReference type="EMBL" id="JBEPFB010000007">
    <property type="protein sequence ID" value="MER7374709.1"/>
    <property type="molecule type" value="Genomic_DNA"/>
</dbReference>
<proteinExistence type="predicted"/>
<dbReference type="InterPro" id="IPR010290">
    <property type="entry name" value="TM_effector"/>
</dbReference>
<dbReference type="Proteomes" id="UP001486207">
    <property type="component" value="Unassembled WGS sequence"/>
</dbReference>
<evidence type="ECO:0000256" key="6">
    <source>
        <dbReference type="ARBA" id="ARBA00023136"/>
    </source>
</evidence>
<comment type="subcellular location">
    <subcellularLocation>
        <location evidence="1">Cell membrane</location>
        <topology evidence="1">Multi-pass membrane protein</topology>
    </subcellularLocation>
</comment>
<comment type="caution">
    <text evidence="9">The sequence shown here is derived from an EMBL/GenBank/DDBJ whole genome shotgun (WGS) entry which is preliminary data.</text>
</comment>
<feature type="transmembrane region" description="Helical" evidence="7">
    <location>
        <begin position="218"/>
        <end position="239"/>
    </location>
</feature>
<evidence type="ECO:0000256" key="1">
    <source>
        <dbReference type="ARBA" id="ARBA00004651"/>
    </source>
</evidence>
<dbReference type="Gene3D" id="1.20.1250.20">
    <property type="entry name" value="MFS general substrate transporter like domains"/>
    <property type="match status" value="1"/>
</dbReference>
<keyword evidence="5 7" id="KW-1133">Transmembrane helix</keyword>
<evidence type="ECO:0000313" key="10">
    <source>
        <dbReference type="Proteomes" id="UP001486207"/>
    </source>
</evidence>
<dbReference type="SUPFAM" id="SSF103473">
    <property type="entry name" value="MFS general substrate transporter"/>
    <property type="match status" value="1"/>
</dbReference>
<dbReference type="PANTHER" id="PTHR23513">
    <property type="entry name" value="INTEGRAL MEMBRANE EFFLUX PROTEIN-RELATED"/>
    <property type="match status" value="1"/>
</dbReference>
<dbReference type="RefSeq" id="WP_190071277.1">
    <property type="nucleotide sequence ID" value="NZ_BNBM01000007.1"/>
</dbReference>
<evidence type="ECO:0000256" key="4">
    <source>
        <dbReference type="ARBA" id="ARBA00022692"/>
    </source>
</evidence>
<dbReference type="CDD" id="cd06173">
    <property type="entry name" value="MFS_MefA_like"/>
    <property type="match status" value="1"/>
</dbReference>
<dbReference type="InterPro" id="IPR036259">
    <property type="entry name" value="MFS_trans_sf"/>
</dbReference>
<feature type="transmembrane region" description="Helical" evidence="7">
    <location>
        <begin position="42"/>
        <end position="63"/>
    </location>
</feature>
<evidence type="ECO:0000256" key="3">
    <source>
        <dbReference type="ARBA" id="ARBA00022475"/>
    </source>
</evidence>
<name>A0ABV1XSY6_9ACTN</name>
<gene>
    <name evidence="9" type="ORF">ABT384_18925</name>
</gene>
<feature type="transmembrane region" description="Helical" evidence="7">
    <location>
        <begin position="368"/>
        <end position="391"/>
    </location>
</feature>
<evidence type="ECO:0000256" key="2">
    <source>
        <dbReference type="ARBA" id="ARBA00022448"/>
    </source>
</evidence>
<dbReference type="InterPro" id="IPR020846">
    <property type="entry name" value="MFS_dom"/>
</dbReference>
<feature type="transmembrane region" description="Helical" evidence="7">
    <location>
        <begin position="251"/>
        <end position="273"/>
    </location>
</feature>
<feature type="domain" description="Major facilitator superfamily (MFS) profile" evidence="8">
    <location>
        <begin position="1"/>
        <end position="394"/>
    </location>
</feature>
<evidence type="ECO:0000259" key="8">
    <source>
        <dbReference type="PROSITE" id="PS50850"/>
    </source>
</evidence>
<keyword evidence="4 7" id="KW-0812">Transmembrane</keyword>
<keyword evidence="6 7" id="KW-0472">Membrane</keyword>